<gene>
    <name evidence="1" type="ORF">LEP1GSC035_1327</name>
</gene>
<protein>
    <submittedName>
        <fullName evidence="1">Uncharacterized protein</fullName>
    </submittedName>
</protein>
<evidence type="ECO:0000313" key="2">
    <source>
        <dbReference type="Proteomes" id="UP000012099"/>
    </source>
</evidence>
<name>A0ABN0IVJ0_9LEPT</name>
<comment type="caution">
    <text evidence="1">The sequence shown here is derived from an EMBL/GenBank/DDBJ whole genome shotgun (WGS) entry which is preliminary data.</text>
</comment>
<dbReference type="Proteomes" id="UP000012099">
    <property type="component" value="Unassembled WGS sequence"/>
</dbReference>
<keyword evidence="2" id="KW-1185">Reference proteome</keyword>
<evidence type="ECO:0000313" key="1">
    <source>
        <dbReference type="EMBL" id="EMM98628.1"/>
    </source>
</evidence>
<sequence length="41" mass="4579">MGTTASSKFYSKTLRCGNYCKFLSLSKNVGTTTSYFKNTLE</sequence>
<dbReference type="EMBL" id="AHMH02000147">
    <property type="protein sequence ID" value="EMM98628.1"/>
    <property type="molecule type" value="Genomic_DNA"/>
</dbReference>
<accession>A0ABN0IVJ0</accession>
<proteinExistence type="predicted"/>
<dbReference type="NCBIfam" id="NF038097">
    <property type="entry name" value="KCGN_DNA_rpt"/>
    <property type="match status" value="1"/>
</dbReference>
<organism evidence="1 2">
    <name type="scientific">Leptospira noguchii str. 2007001578</name>
    <dbReference type="NCBI Taxonomy" id="1049974"/>
    <lineage>
        <taxon>Bacteria</taxon>
        <taxon>Pseudomonadati</taxon>
        <taxon>Spirochaetota</taxon>
        <taxon>Spirochaetia</taxon>
        <taxon>Leptospirales</taxon>
        <taxon>Leptospiraceae</taxon>
        <taxon>Leptospira</taxon>
    </lineage>
</organism>
<reference evidence="1 2" key="1">
    <citation type="submission" date="2013-01" db="EMBL/GenBank/DDBJ databases">
        <authorList>
            <person name="Harkins D.M."/>
            <person name="Durkin A.S."/>
            <person name="Brinkac L.M."/>
            <person name="Haft D.H."/>
            <person name="Selengut J.D."/>
            <person name="Sanka R."/>
            <person name="DePew J."/>
            <person name="Purushe J."/>
            <person name="Whelen A.C."/>
            <person name="Vinetz J.M."/>
            <person name="Sutton G.G."/>
            <person name="Nierman W.C."/>
            <person name="Fouts D.E."/>
        </authorList>
    </citation>
    <scope>NUCLEOTIDE SEQUENCE [LARGE SCALE GENOMIC DNA]</scope>
    <source>
        <strain evidence="1 2">2007001578</strain>
    </source>
</reference>